<sequence length="135" mass="14127">QAKGRRDGAPSSNERARLASGERLQWPGPSSLVLHKNSQGFGFTLRHVIVFPPESVVHCSPTDEENANGKGHQKGRLKAVDTIFVKNVREAGPAHMAGLCTGTRGEGTGTEGGSVALVDTAGVRGFCACECSLSV</sequence>
<dbReference type="PANTHER" id="PTHR23175:SF5">
    <property type="entry name" value="RHO GTPASE-ACTIVATING PROTEIN 23"/>
    <property type="match status" value="1"/>
</dbReference>
<feature type="region of interest" description="Disordered" evidence="1">
    <location>
        <begin position="1"/>
        <end position="23"/>
    </location>
</feature>
<dbReference type="InterPro" id="IPR036034">
    <property type="entry name" value="PDZ_sf"/>
</dbReference>
<evidence type="ECO:0000256" key="1">
    <source>
        <dbReference type="SAM" id="MobiDB-lite"/>
    </source>
</evidence>
<dbReference type="SUPFAM" id="SSF50156">
    <property type="entry name" value="PDZ domain-like"/>
    <property type="match status" value="1"/>
</dbReference>
<comment type="caution">
    <text evidence="2">The sequence shown here is derived from an EMBL/GenBank/DDBJ whole genome shotgun (WGS) entry which is preliminary data.</text>
</comment>
<feature type="non-terminal residue" evidence="2">
    <location>
        <position position="1"/>
    </location>
</feature>
<dbReference type="PANTHER" id="PTHR23175">
    <property type="entry name" value="PDZ DOMAIN-CONTAINING PROTEIN"/>
    <property type="match status" value="1"/>
</dbReference>
<dbReference type="Gene3D" id="2.30.42.10">
    <property type="match status" value="1"/>
</dbReference>
<reference evidence="2 3" key="1">
    <citation type="submission" date="2021-05" db="EMBL/GenBank/DDBJ databases">
        <authorList>
            <person name="Zahm M."/>
            <person name="Klopp C."/>
            <person name="Cabau C."/>
            <person name="Kuhl H."/>
            <person name="Suciu R."/>
            <person name="Ciorpac M."/>
            <person name="Holostenco D."/>
            <person name="Gessner J."/>
            <person name="Wuertz S."/>
            <person name="Hohne C."/>
            <person name="Stock M."/>
            <person name="Gislard M."/>
            <person name="Lluch J."/>
            <person name="Milhes M."/>
            <person name="Lampietro C."/>
            <person name="Lopez Roques C."/>
            <person name="Donnadieu C."/>
            <person name="Du K."/>
            <person name="Schartl M."/>
            <person name="Guiguen Y."/>
        </authorList>
    </citation>
    <scope>NUCLEOTIDE SEQUENCE [LARGE SCALE GENOMIC DNA]</scope>
    <source>
        <strain evidence="2">Hh-F2</strain>
        <tissue evidence="2">Blood</tissue>
    </source>
</reference>
<evidence type="ECO:0000313" key="3">
    <source>
        <dbReference type="Proteomes" id="UP001369086"/>
    </source>
</evidence>
<name>A0ABR0YC36_HUSHU</name>
<dbReference type="EMBL" id="JAHFZB010000036">
    <property type="protein sequence ID" value="KAK6470138.1"/>
    <property type="molecule type" value="Genomic_DNA"/>
</dbReference>
<evidence type="ECO:0000313" key="2">
    <source>
        <dbReference type="EMBL" id="KAK6470138.1"/>
    </source>
</evidence>
<protein>
    <submittedName>
        <fullName evidence="2">Rho GTPase-activating protein 21-like</fullName>
    </submittedName>
</protein>
<keyword evidence="3" id="KW-1185">Reference proteome</keyword>
<organism evidence="2 3">
    <name type="scientific">Huso huso</name>
    <name type="common">Beluga</name>
    <name type="synonym">Acipenser huso</name>
    <dbReference type="NCBI Taxonomy" id="61971"/>
    <lineage>
        <taxon>Eukaryota</taxon>
        <taxon>Metazoa</taxon>
        <taxon>Chordata</taxon>
        <taxon>Craniata</taxon>
        <taxon>Vertebrata</taxon>
        <taxon>Euteleostomi</taxon>
        <taxon>Actinopterygii</taxon>
        <taxon>Chondrostei</taxon>
        <taxon>Acipenseriformes</taxon>
        <taxon>Acipenseridae</taxon>
        <taxon>Huso</taxon>
    </lineage>
</organism>
<gene>
    <name evidence="2" type="ORF">HHUSO_G31074</name>
</gene>
<proteinExistence type="predicted"/>
<dbReference type="Proteomes" id="UP001369086">
    <property type="component" value="Unassembled WGS sequence"/>
</dbReference>
<accession>A0ABR0YC36</accession>